<keyword evidence="6" id="KW-0963">Cytoplasm</keyword>
<dbReference type="NCBIfam" id="NF004392">
    <property type="entry name" value="PRK05751.1-3"/>
    <property type="match status" value="1"/>
</dbReference>
<dbReference type="GO" id="GO:0051262">
    <property type="term" value="P:protein tetramerization"/>
    <property type="evidence" value="ECO:0007669"/>
    <property type="project" value="InterPro"/>
</dbReference>
<sequence length="164" mass="17968">MSSVQPENGAAEAQPSMSVVAQYVKDLSFENPKAPDSLRAREAAPQISIGVNVNSRQRSQSDYEIELHLEAKAAIGEEVVFNVELTYGGLVTVQNVPAQHLHPYVNIEGPRLLFPFARQIIADAVIRGGFPPLLIDPIDFVALYQQYLARLQQMQQQQGAAAAN</sequence>
<dbReference type="InterPro" id="IPR003708">
    <property type="entry name" value="SecB"/>
</dbReference>
<evidence type="ECO:0000256" key="5">
    <source>
        <dbReference type="ARBA" id="ARBA00023186"/>
    </source>
</evidence>
<dbReference type="PANTHER" id="PTHR36918">
    <property type="match status" value="1"/>
</dbReference>
<evidence type="ECO:0000256" key="6">
    <source>
        <dbReference type="HAMAP-Rule" id="MF_00821"/>
    </source>
</evidence>
<comment type="caution">
    <text evidence="7">The sequence shown here is derived from an EMBL/GenBank/DDBJ whole genome shotgun (WGS) entry which is preliminary data.</text>
</comment>
<dbReference type="EMBL" id="PJNW01000011">
    <property type="protein sequence ID" value="PKR88578.1"/>
    <property type="molecule type" value="Genomic_DNA"/>
</dbReference>
<keyword evidence="3 6" id="KW-0653">Protein transport</keyword>
<comment type="subcellular location">
    <subcellularLocation>
        <location evidence="6">Cytoplasm</location>
    </subcellularLocation>
</comment>
<comment type="subunit">
    <text evidence="6">Homotetramer, a dimer of dimers. One homotetramer interacts with 1 SecA dimer.</text>
</comment>
<evidence type="ECO:0000256" key="1">
    <source>
        <dbReference type="ARBA" id="ARBA00009990"/>
    </source>
</evidence>
<keyword evidence="2 6" id="KW-0813">Transport</keyword>
<keyword evidence="8" id="KW-1185">Reference proteome</keyword>
<dbReference type="NCBIfam" id="TIGR00809">
    <property type="entry name" value="secB"/>
    <property type="match status" value="1"/>
</dbReference>
<dbReference type="GO" id="GO:0006457">
    <property type="term" value="P:protein folding"/>
    <property type="evidence" value="ECO:0007669"/>
    <property type="project" value="UniProtKB-UniRule"/>
</dbReference>
<evidence type="ECO:0000313" key="8">
    <source>
        <dbReference type="Proteomes" id="UP000233491"/>
    </source>
</evidence>
<dbReference type="Pfam" id="PF02556">
    <property type="entry name" value="SecB"/>
    <property type="match status" value="1"/>
</dbReference>
<organism evidence="7 8">
    <name type="scientific">Pleomorphomonas diazotrophica</name>
    <dbReference type="NCBI Taxonomy" id="1166257"/>
    <lineage>
        <taxon>Bacteria</taxon>
        <taxon>Pseudomonadati</taxon>
        <taxon>Pseudomonadota</taxon>
        <taxon>Alphaproteobacteria</taxon>
        <taxon>Hyphomicrobiales</taxon>
        <taxon>Pleomorphomonadaceae</taxon>
        <taxon>Pleomorphomonas</taxon>
    </lineage>
</organism>
<dbReference type="SUPFAM" id="SSF54611">
    <property type="entry name" value="SecB-like"/>
    <property type="match status" value="1"/>
</dbReference>
<dbReference type="PRINTS" id="PR01594">
    <property type="entry name" value="SECBCHAPRONE"/>
</dbReference>
<keyword evidence="5 6" id="KW-0143">Chaperone</keyword>
<evidence type="ECO:0000256" key="2">
    <source>
        <dbReference type="ARBA" id="ARBA00022448"/>
    </source>
</evidence>
<dbReference type="Proteomes" id="UP000233491">
    <property type="component" value="Unassembled WGS sequence"/>
</dbReference>
<dbReference type="PANTHER" id="PTHR36918:SF1">
    <property type="entry name" value="PROTEIN-EXPORT PROTEIN SECB"/>
    <property type="match status" value="1"/>
</dbReference>
<keyword evidence="4 6" id="KW-0811">Translocation</keyword>
<proteinExistence type="inferred from homology"/>
<accession>A0A1I4SW28</accession>
<dbReference type="RefSeq" id="WP_101290031.1">
    <property type="nucleotide sequence ID" value="NZ_FOUQ01000004.1"/>
</dbReference>
<name>A0A1I4SW28_9HYPH</name>
<evidence type="ECO:0000313" key="7">
    <source>
        <dbReference type="EMBL" id="PKR88578.1"/>
    </source>
</evidence>
<dbReference type="GO" id="GO:0015031">
    <property type="term" value="P:protein transport"/>
    <property type="evidence" value="ECO:0007669"/>
    <property type="project" value="UniProtKB-UniRule"/>
</dbReference>
<gene>
    <name evidence="6" type="primary">secB</name>
    <name evidence="7" type="ORF">CXZ10_14360</name>
</gene>
<comment type="function">
    <text evidence="6">One of the proteins required for the normal export of preproteins out of the cell cytoplasm. It is a molecular chaperone that binds to a subset of precursor proteins, maintaining them in a translocation-competent state. It also specifically binds to its receptor SecA.</text>
</comment>
<dbReference type="HAMAP" id="MF_00821">
    <property type="entry name" value="SecB"/>
    <property type="match status" value="1"/>
</dbReference>
<dbReference type="AlphaFoldDB" id="A0A1I4SW28"/>
<dbReference type="InterPro" id="IPR035958">
    <property type="entry name" value="SecB-like_sf"/>
</dbReference>
<evidence type="ECO:0000256" key="3">
    <source>
        <dbReference type="ARBA" id="ARBA00022927"/>
    </source>
</evidence>
<dbReference type="Gene3D" id="3.10.420.10">
    <property type="entry name" value="SecB-like"/>
    <property type="match status" value="1"/>
</dbReference>
<reference evidence="7 8" key="1">
    <citation type="submission" date="2017-12" db="EMBL/GenBank/DDBJ databases">
        <title>Anaerobic carbon monoxide metabolism by Pleomorphomonas carboxyditropha sp. nov., a new mesophilic hydrogenogenic carboxidotroph.</title>
        <authorList>
            <person name="Esquivel-Elizondo S."/>
            <person name="Krajmalnik-Brown R."/>
        </authorList>
    </citation>
    <scope>NUCLEOTIDE SEQUENCE [LARGE SCALE GENOMIC DNA]</scope>
    <source>
        <strain evidence="7 8">R5-392</strain>
    </source>
</reference>
<dbReference type="GO" id="GO:0051082">
    <property type="term" value="F:unfolded protein binding"/>
    <property type="evidence" value="ECO:0007669"/>
    <property type="project" value="InterPro"/>
</dbReference>
<dbReference type="GO" id="GO:0005737">
    <property type="term" value="C:cytoplasm"/>
    <property type="evidence" value="ECO:0007669"/>
    <property type="project" value="UniProtKB-SubCell"/>
</dbReference>
<dbReference type="OrthoDB" id="9795145at2"/>
<comment type="similarity">
    <text evidence="1 6">Belongs to the SecB family.</text>
</comment>
<protein>
    <recommendedName>
        <fullName evidence="6">Protein-export protein SecB</fullName>
    </recommendedName>
</protein>
<evidence type="ECO:0000256" key="4">
    <source>
        <dbReference type="ARBA" id="ARBA00023010"/>
    </source>
</evidence>